<dbReference type="eggNOG" id="COG1051">
    <property type="taxonomic scope" value="Bacteria"/>
</dbReference>
<dbReference type="CDD" id="cd04673">
    <property type="entry name" value="NUDIX_ADPRase"/>
    <property type="match status" value="1"/>
</dbReference>
<keyword evidence="2" id="KW-1133">Transmembrane helix</keyword>
<dbReference type="KEGG" id="oat:OAN307_c25540"/>
<dbReference type="STRING" id="391626.OAN307_c25540"/>
<sequence length="176" mass="19030">MAALTRLLLDIVALADTFVIVSAGGVLLTHAERPTDMTKAPKLAALAVMIHADQVLLVRRKNEPDAGLWGFPGGHVDFGETALAAAARELREETSVVGRPLHYLTNVDVIIKDECGCVQFHFLLAAVLCEYLSGEPMADDDVSEAAWIPINGVLIRQIACSKHVDDVIRMATMSQK</sequence>
<dbReference type="GO" id="GO:0016787">
    <property type="term" value="F:hydrolase activity"/>
    <property type="evidence" value="ECO:0007669"/>
    <property type="project" value="UniProtKB-KW"/>
</dbReference>
<name>M9RCK9_9RHOB</name>
<dbReference type="Proteomes" id="UP000005307">
    <property type="component" value="Chromosome"/>
</dbReference>
<dbReference type="PANTHER" id="PTHR43736:SF1">
    <property type="entry name" value="DIHYDRONEOPTERIN TRIPHOSPHATE DIPHOSPHATASE"/>
    <property type="match status" value="1"/>
</dbReference>
<dbReference type="SUPFAM" id="SSF55811">
    <property type="entry name" value="Nudix"/>
    <property type="match status" value="1"/>
</dbReference>
<dbReference type="HOGENOM" id="CLU_037162_20_2_5"/>
<evidence type="ECO:0000313" key="5">
    <source>
        <dbReference type="Proteomes" id="UP000005307"/>
    </source>
</evidence>
<keyword evidence="2" id="KW-0812">Transmembrane</keyword>
<gene>
    <name evidence="4" type="ORF">OAN307_c25540</name>
</gene>
<dbReference type="PROSITE" id="PS51462">
    <property type="entry name" value="NUDIX"/>
    <property type="match status" value="1"/>
</dbReference>
<evidence type="ECO:0000256" key="2">
    <source>
        <dbReference type="SAM" id="Phobius"/>
    </source>
</evidence>
<keyword evidence="5" id="KW-1185">Reference proteome</keyword>
<evidence type="ECO:0000259" key="3">
    <source>
        <dbReference type="PROSITE" id="PS51462"/>
    </source>
</evidence>
<keyword evidence="1 4" id="KW-0378">Hydrolase</keyword>
<proteinExistence type="predicted"/>
<evidence type="ECO:0000313" key="4">
    <source>
        <dbReference type="EMBL" id="AGI68151.1"/>
    </source>
</evidence>
<dbReference type="InterPro" id="IPR015797">
    <property type="entry name" value="NUDIX_hydrolase-like_dom_sf"/>
</dbReference>
<accession>M9RCK9</accession>
<dbReference type="RefSeq" id="WP_015500165.1">
    <property type="nucleotide sequence ID" value="NC_020911.1"/>
</dbReference>
<protein>
    <submittedName>
        <fullName evidence="4">Putative NUDIX family hydrolase</fullName>
        <ecNumber evidence="4">3.6.1.-</ecNumber>
    </submittedName>
</protein>
<dbReference type="Gene3D" id="3.90.79.10">
    <property type="entry name" value="Nucleoside Triphosphate Pyrophosphohydrolase"/>
    <property type="match status" value="1"/>
</dbReference>
<dbReference type="EMBL" id="CP003740">
    <property type="protein sequence ID" value="AGI68151.1"/>
    <property type="molecule type" value="Genomic_DNA"/>
</dbReference>
<dbReference type="AlphaFoldDB" id="M9RCK9"/>
<dbReference type="InterPro" id="IPR000086">
    <property type="entry name" value="NUDIX_hydrolase_dom"/>
</dbReference>
<keyword evidence="2" id="KW-0472">Membrane</keyword>
<feature type="transmembrane region" description="Helical" evidence="2">
    <location>
        <begin position="7"/>
        <end position="28"/>
    </location>
</feature>
<dbReference type="PANTHER" id="PTHR43736">
    <property type="entry name" value="ADP-RIBOSE PYROPHOSPHATASE"/>
    <property type="match status" value="1"/>
</dbReference>
<reference evidence="4 5" key="1">
    <citation type="journal article" date="2013" name="PLoS ONE">
        <title>Poles Apart: Arctic and Antarctic Octadecabacter strains Share High Genome Plasticity and a New Type of Xanthorhodopsin.</title>
        <authorList>
            <person name="Vollmers J."/>
            <person name="Voget S."/>
            <person name="Dietrich S."/>
            <person name="Gollnow K."/>
            <person name="Smits M."/>
            <person name="Meyer K."/>
            <person name="Brinkhoff T."/>
            <person name="Simon M."/>
            <person name="Daniel R."/>
        </authorList>
    </citation>
    <scope>NUCLEOTIDE SEQUENCE [LARGE SCALE GENOMIC DNA]</scope>
    <source>
        <strain evidence="4 5">307</strain>
    </source>
</reference>
<dbReference type="Pfam" id="PF00293">
    <property type="entry name" value="NUDIX"/>
    <property type="match status" value="1"/>
</dbReference>
<dbReference type="PRINTS" id="PR00502">
    <property type="entry name" value="NUDIXFAMILY"/>
</dbReference>
<evidence type="ECO:0000256" key="1">
    <source>
        <dbReference type="ARBA" id="ARBA00022801"/>
    </source>
</evidence>
<dbReference type="InterPro" id="IPR020476">
    <property type="entry name" value="Nudix_hydrolase"/>
</dbReference>
<feature type="domain" description="Nudix hydrolase" evidence="3">
    <location>
        <begin position="40"/>
        <end position="172"/>
    </location>
</feature>
<dbReference type="EC" id="3.6.1.-" evidence="4"/>
<organism evidence="4 5">
    <name type="scientific">Octadecabacter antarcticus 307</name>
    <dbReference type="NCBI Taxonomy" id="391626"/>
    <lineage>
        <taxon>Bacteria</taxon>
        <taxon>Pseudomonadati</taxon>
        <taxon>Pseudomonadota</taxon>
        <taxon>Alphaproteobacteria</taxon>
        <taxon>Rhodobacterales</taxon>
        <taxon>Roseobacteraceae</taxon>
        <taxon>Octadecabacter</taxon>
    </lineage>
</organism>